<gene>
    <name evidence="9" type="ORF">DWW57_11035</name>
    <name evidence="7" type="ORF">L0P03_17115</name>
    <name evidence="8" type="ORF">PN645_14195</name>
</gene>
<feature type="domain" description="RNA polymerase sigma-70 region 2" evidence="5">
    <location>
        <begin position="22"/>
        <end position="89"/>
    </location>
</feature>
<accession>A0A412TQ98</accession>
<dbReference type="GO" id="GO:0003677">
    <property type="term" value="F:DNA binding"/>
    <property type="evidence" value="ECO:0007669"/>
    <property type="project" value="InterPro"/>
</dbReference>
<feature type="domain" description="RNA polymerase sigma factor 70 region 4 type 2" evidence="6">
    <location>
        <begin position="119"/>
        <end position="169"/>
    </location>
</feature>
<comment type="similarity">
    <text evidence="1">Belongs to the sigma-70 factor family. ECF subfamily.</text>
</comment>
<organism evidence="9 10">
    <name type="scientific">Odoribacter splanchnicus</name>
    <dbReference type="NCBI Taxonomy" id="28118"/>
    <lineage>
        <taxon>Bacteria</taxon>
        <taxon>Pseudomonadati</taxon>
        <taxon>Bacteroidota</taxon>
        <taxon>Bacteroidia</taxon>
        <taxon>Bacteroidales</taxon>
        <taxon>Odoribacteraceae</taxon>
        <taxon>Odoribacter</taxon>
    </lineage>
</organism>
<dbReference type="InterPro" id="IPR036388">
    <property type="entry name" value="WH-like_DNA-bd_sf"/>
</dbReference>
<dbReference type="Proteomes" id="UP000284243">
    <property type="component" value="Unassembled WGS sequence"/>
</dbReference>
<dbReference type="EMBL" id="JAQMRD010000020">
    <property type="protein sequence ID" value="MDB9224151.1"/>
    <property type="molecule type" value="Genomic_DNA"/>
</dbReference>
<protein>
    <submittedName>
        <fullName evidence="9">RNA polymerase sigma-70 factor</fullName>
    </submittedName>
</protein>
<evidence type="ECO:0000313" key="8">
    <source>
        <dbReference type="EMBL" id="MDB9224151.1"/>
    </source>
</evidence>
<evidence type="ECO:0000259" key="5">
    <source>
        <dbReference type="Pfam" id="PF04542"/>
    </source>
</evidence>
<dbReference type="Proteomes" id="UP001212263">
    <property type="component" value="Unassembled WGS sequence"/>
</dbReference>
<dbReference type="InterPro" id="IPR014284">
    <property type="entry name" value="RNA_pol_sigma-70_dom"/>
</dbReference>
<dbReference type="InterPro" id="IPR013249">
    <property type="entry name" value="RNA_pol_sigma70_r4_t2"/>
</dbReference>
<dbReference type="SUPFAM" id="SSF88659">
    <property type="entry name" value="Sigma3 and sigma4 domains of RNA polymerase sigma factors"/>
    <property type="match status" value="1"/>
</dbReference>
<evidence type="ECO:0000313" key="7">
    <source>
        <dbReference type="EMBL" id="MCG4961553.1"/>
    </source>
</evidence>
<dbReference type="InterPro" id="IPR039425">
    <property type="entry name" value="RNA_pol_sigma-70-like"/>
</dbReference>
<evidence type="ECO:0000313" key="10">
    <source>
        <dbReference type="Proteomes" id="UP000284243"/>
    </source>
</evidence>
<evidence type="ECO:0000313" key="9">
    <source>
        <dbReference type="EMBL" id="RGU55820.1"/>
    </source>
</evidence>
<evidence type="ECO:0000256" key="4">
    <source>
        <dbReference type="ARBA" id="ARBA00023163"/>
    </source>
</evidence>
<dbReference type="NCBIfam" id="TIGR02937">
    <property type="entry name" value="sigma70-ECF"/>
    <property type="match status" value="1"/>
</dbReference>
<dbReference type="Proteomes" id="UP001199750">
    <property type="component" value="Unassembled WGS sequence"/>
</dbReference>
<dbReference type="AlphaFoldDB" id="A0A412TQ98"/>
<dbReference type="Gene3D" id="1.10.10.10">
    <property type="entry name" value="Winged helix-like DNA-binding domain superfamily/Winged helix DNA-binding domain"/>
    <property type="match status" value="1"/>
</dbReference>
<dbReference type="PANTHER" id="PTHR43133:SF46">
    <property type="entry name" value="RNA POLYMERASE SIGMA-70 FACTOR ECF SUBFAMILY"/>
    <property type="match status" value="1"/>
</dbReference>
<reference evidence="7" key="2">
    <citation type="submission" date="2022-01" db="EMBL/GenBank/DDBJ databases">
        <title>Collection of gut derived symbiotic bacterial strains cultured from healthy donors.</title>
        <authorList>
            <person name="Lin H."/>
            <person name="Kohout C."/>
            <person name="Waligurski E."/>
            <person name="Pamer E.G."/>
        </authorList>
    </citation>
    <scope>NUCLEOTIDE SEQUENCE</scope>
    <source>
        <strain evidence="7">DFI.1.149</strain>
    </source>
</reference>
<dbReference type="PANTHER" id="PTHR43133">
    <property type="entry name" value="RNA POLYMERASE ECF-TYPE SIGMA FACTO"/>
    <property type="match status" value="1"/>
</dbReference>
<keyword evidence="3" id="KW-0731">Sigma factor</keyword>
<dbReference type="InterPro" id="IPR013324">
    <property type="entry name" value="RNA_pol_sigma_r3/r4-like"/>
</dbReference>
<proteinExistence type="inferred from homology"/>
<dbReference type="SUPFAM" id="SSF88946">
    <property type="entry name" value="Sigma2 domain of RNA polymerase sigma factors"/>
    <property type="match status" value="1"/>
</dbReference>
<evidence type="ECO:0000259" key="6">
    <source>
        <dbReference type="Pfam" id="PF08281"/>
    </source>
</evidence>
<dbReference type="EMBL" id="JAKNDN010000038">
    <property type="protein sequence ID" value="MCG4961553.1"/>
    <property type="molecule type" value="Genomic_DNA"/>
</dbReference>
<dbReference type="EMBL" id="QRYC01000014">
    <property type="protein sequence ID" value="RGU55820.1"/>
    <property type="molecule type" value="Genomic_DNA"/>
</dbReference>
<dbReference type="RefSeq" id="WP_022160561.1">
    <property type="nucleotide sequence ID" value="NZ_CABJFF010000018.1"/>
</dbReference>
<evidence type="ECO:0000256" key="1">
    <source>
        <dbReference type="ARBA" id="ARBA00010641"/>
    </source>
</evidence>
<sequence>MKEEQIILKGLQQGSEQAYKDLFTAYFSDLVLYANHFIKNQAAAEDIVQDFFITLWLEKKFFNIESSLEGYLYRSLHNTCLNHLYNEQRKQEKLLHMPIEKDSSPTLTTELEDKEREYNQLYQALHKLPEQCKQVFTLCCLQNMKYQEAADYLGISINTVRTQMGRAYKILRNSLDSKSFLNLLFLRFLK</sequence>
<dbReference type="GO" id="GO:0006352">
    <property type="term" value="P:DNA-templated transcription initiation"/>
    <property type="evidence" value="ECO:0007669"/>
    <property type="project" value="InterPro"/>
</dbReference>
<keyword evidence="4" id="KW-0804">Transcription</keyword>
<dbReference type="GO" id="GO:0016987">
    <property type="term" value="F:sigma factor activity"/>
    <property type="evidence" value="ECO:0007669"/>
    <property type="project" value="UniProtKB-KW"/>
</dbReference>
<dbReference type="InterPro" id="IPR007627">
    <property type="entry name" value="RNA_pol_sigma70_r2"/>
</dbReference>
<keyword evidence="2" id="KW-0805">Transcription regulation</keyword>
<dbReference type="InterPro" id="IPR014327">
    <property type="entry name" value="RNA_pol_sigma70_bacteroid"/>
</dbReference>
<comment type="caution">
    <text evidence="9">The sequence shown here is derived from an EMBL/GenBank/DDBJ whole genome shotgun (WGS) entry which is preliminary data.</text>
</comment>
<reference evidence="9 10" key="1">
    <citation type="submission" date="2018-08" db="EMBL/GenBank/DDBJ databases">
        <title>A genome reference for cultivated species of the human gut microbiota.</title>
        <authorList>
            <person name="Zou Y."/>
            <person name="Xue W."/>
            <person name="Luo G."/>
        </authorList>
    </citation>
    <scope>NUCLEOTIDE SEQUENCE [LARGE SCALE GENOMIC DNA]</scope>
    <source>
        <strain evidence="9 10">AF16-14</strain>
    </source>
</reference>
<name>A0A412TQ98_9BACT</name>
<dbReference type="NCBIfam" id="TIGR02985">
    <property type="entry name" value="Sig70_bacteroi1"/>
    <property type="match status" value="1"/>
</dbReference>
<dbReference type="Pfam" id="PF04542">
    <property type="entry name" value="Sigma70_r2"/>
    <property type="match status" value="1"/>
</dbReference>
<dbReference type="InterPro" id="IPR013325">
    <property type="entry name" value="RNA_pol_sigma_r2"/>
</dbReference>
<dbReference type="CDD" id="cd06171">
    <property type="entry name" value="Sigma70_r4"/>
    <property type="match status" value="1"/>
</dbReference>
<dbReference type="Pfam" id="PF08281">
    <property type="entry name" value="Sigma70_r4_2"/>
    <property type="match status" value="1"/>
</dbReference>
<evidence type="ECO:0000256" key="2">
    <source>
        <dbReference type="ARBA" id="ARBA00023015"/>
    </source>
</evidence>
<reference evidence="8" key="3">
    <citation type="submission" date="2023-01" db="EMBL/GenBank/DDBJ databases">
        <title>Human gut microbiome strain richness.</title>
        <authorList>
            <person name="Chen-Liaw A."/>
        </authorList>
    </citation>
    <scope>NUCLEOTIDE SEQUENCE</scope>
    <source>
        <strain evidence="8">RTP21484st1_B7_RTP21484_190118</strain>
    </source>
</reference>
<dbReference type="Gene3D" id="1.10.1740.10">
    <property type="match status" value="1"/>
</dbReference>
<evidence type="ECO:0000256" key="3">
    <source>
        <dbReference type="ARBA" id="ARBA00023082"/>
    </source>
</evidence>